<dbReference type="EC" id="2.3.2.27" evidence="13"/>
<keyword evidence="12 13" id="KW-0539">Nucleus</keyword>
<keyword evidence="11 13" id="KW-0234">DNA repair</keyword>
<reference evidence="16 17" key="1">
    <citation type="submission" date="2016-03" db="EMBL/GenBank/DDBJ databases">
        <title>How can Kluyveromyces marxianus grow so fast - potential evolutionary course in Saccharomyces Complex revealed by comparative genomics.</title>
        <authorList>
            <person name="Mo W."/>
            <person name="Lu W."/>
            <person name="Yang X."/>
            <person name="Qi J."/>
            <person name="Lv H."/>
        </authorList>
    </citation>
    <scope>NUCLEOTIDE SEQUENCE [LARGE SCALE GENOMIC DNA]</scope>
    <source>
        <strain evidence="16 17">FIM1</strain>
    </source>
</reference>
<evidence type="ECO:0000256" key="12">
    <source>
        <dbReference type="ARBA" id="ARBA00023242"/>
    </source>
</evidence>
<dbReference type="Gene3D" id="1.10.10.10">
    <property type="entry name" value="Winged helix-like DNA-binding domain superfamily/Winged helix DNA-binding domain"/>
    <property type="match status" value="1"/>
</dbReference>
<keyword evidence="6 13" id="KW-0227">DNA damage</keyword>
<dbReference type="Pfam" id="PF08746">
    <property type="entry name" value="zf-RING-like"/>
    <property type="match status" value="1"/>
</dbReference>
<keyword evidence="5 13" id="KW-0479">Metal-binding</keyword>
<protein>
    <recommendedName>
        <fullName evidence="13">Non-structural maintenance of chromosomes element 1 homolog</fullName>
        <ecNumber evidence="13">2.3.2.27</ecNumber>
    </recommendedName>
</protein>
<evidence type="ECO:0000313" key="16">
    <source>
        <dbReference type="EMBL" id="QGN17654.1"/>
    </source>
</evidence>
<evidence type="ECO:0000313" key="17">
    <source>
        <dbReference type="Proteomes" id="UP000422736"/>
    </source>
</evidence>
<evidence type="ECO:0000256" key="13">
    <source>
        <dbReference type="RuleBase" id="RU368018"/>
    </source>
</evidence>
<keyword evidence="10 13" id="KW-0233">DNA recombination</keyword>
<accession>A0ABX6F3C3</accession>
<dbReference type="InterPro" id="IPR011513">
    <property type="entry name" value="Nse1"/>
</dbReference>
<feature type="region of interest" description="Disordered" evidence="14">
    <location>
        <begin position="1"/>
        <end position="28"/>
    </location>
</feature>
<dbReference type="PANTHER" id="PTHR20973">
    <property type="entry name" value="NON-SMC ELEMENT 1-RELATED"/>
    <property type="match status" value="1"/>
</dbReference>
<name>A0ABX6F3C3_KLUMA</name>
<keyword evidence="17" id="KW-1185">Reference proteome</keyword>
<keyword evidence="4 13" id="KW-0808">Transferase</keyword>
<dbReference type="PANTHER" id="PTHR20973:SF0">
    <property type="entry name" value="NON-STRUCTURAL MAINTENANCE OF CHROMOSOMES ELEMENT 1 HOMOLOG"/>
    <property type="match status" value="1"/>
</dbReference>
<evidence type="ECO:0000256" key="2">
    <source>
        <dbReference type="ARBA" id="ARBA00004123"/>
    </source>
</evidence>
<sequence length="345" mass="39093">MSESPSITPRMSQGAYGTPEDTSSGGHSAVVSVSDLDVRRCLMQFILQCNGVVSESWLLSCFLALEYDAKRLSRGDVESLEPWRQKLGEHIRALNVQLRPMNYKIAIINHPMGKRYVRRNFQNPVQDLVDTNWTESGKLYVYVNLKYDAQLTLATLFSARDIAFVKWAIEMMFTSGSYAQPFERGDYGDGDEDGNGDEDAVVNEVDQVLREKYGDMEYKGLATFVSYRIGSGALMHTEQIPPSRIEQVLAELYQKKWVNRYPDGKIGLAVRFMVEMKDYLVENFDIPLCITCKEVVLQGVICLNCREEFNHGWHVGCLAHHVQHVNEKCPSCNTSLQESCAYVLG</sequence>
<evidence type="ECO:0000256" key="9">
    <source>
        <dbReference type="ARBA" id="ARBA00022833"/>
    </source>
</evidence>
<comment type="subunit">
    <text evidence="13">Component of the Smc5-Smc6 complex.</text>
</comment>
<reference evidence="16 17" key="2">
    <citation type="submission" date="2019-11" db="EMBL/GenBank/DDBJ databases">
        <authorList>
            <person name="Lu H."/>
        </authorList>
    </citation>
    <scope>NUCLEOTIDE SEQUENCE [LARGE SCALE GENOMIC DNA]</scope>
    <source>
        <strain evidence="16 17">FIM1</strain>
    </source>
</reference>
<evidence type="ECO:0000256" key="7">
    <source>
        <dbReference type="ARBA" id="ARBA00022771"/>
    </source>
</evidence>
<evidence type="ECO:0000256" key="4">
    <source>
        <dbReference type="ARBA" id="ARBA00022679"/>
    </source>
</evidence>
<dbReference type="InterPro" id="IPR036388">
    <property type="entry name" value="WH-like_DNA-bd_sf"/>
</dbReference>
<dbReference type="EMBL" id="CP015060">
    <property type="protein sequence ID" value="QGN17654.1"/>
    <property type="molecule type" value="Genomic_DNA"/>
</dbReference>
<proteinExistence type="inferred from homology"/>
<comment type="similarity">
    <text evidence="3 13">Belongs to the NSE1 family.</text>
</comment>
<dbReference type="SUPFAM" id="SSF57850">
    <property type="entry name" value="RING/U-box"/>
    <property type="match status" value="1"/>
</dbReference>
<evidence type="ECO:0000256" key="8">
    <source>
        <dbReference type="ARBA" id="ARBA00022786"/>
    </source>
</evidence>
<evidence type="ECO:0000256" key="3">
    <source>
        <dbReference type="ARBA" id="ARBA00010258"/>
    </source>
</evidence>
<comment type="catalytic activity">
    <reaction evidence="1 13">
        <text>S-ubiquitinyl-[E2 ubiquitin-conjugating enzyme]-L-cysteine + [acceptor protein]-L-lysine = [E2 ubiquitin-conjugating enzyme]-L-cysteine + N(6)-ubiquitinyl-[acceptor protein]-L-lysine.</text>
        <dbReference type="EC" id="2.3.2.27"/>
    </reaction>
</comment>
<evidence type="ECO:0000256" key="14">
    <source>
        <dbReference type="SAM" id="MobiDB-lite"/>
    </source>
</evidence>
<organism evidence="16 17">
    <name type="scientific">Kluyveromyces marxianus</name>
    <name type="common">Yeast</name>
    <name type="synonym">Candida kefyr</name>
    <dbReference type="NCBI Taxonomy" id="4911"/>
    <lineage>
        <taxon>Eukaryota</taxon>
        <taxon>Fungi</taxon>
        <taxon>Dikarya</taxon>
        <taxon>Ascomycota</taxon>
        <taxon>Saccharomycotina</taxon>
        <taxon>Saccharomycetes</taxon>
        <taxon>Saccharomycetales</taxon>
        <taxon>Saccharomycetaceae</taxon>
        <taxon>Kluyveromyces</taxon>
    </lineage>
</organism>
<dbReference type="Proteomes" id="UP000422736">
    <property type="component" value="Chromosome 8"/>
</dbReference>
<dbReference type="Pfam" id="PF07574">
    <property type="entry name" value="SMC_Nse1"/>
    <property type="match status" value="1"/>
</dbReference>
<evidence type="ECO:0000256" key="5">
    <source>
        <dbReference type="ARBA" id="ARBA00022723"/>
    </source>
</evidence>
<dbReference type="InterPro" id="IPR014857">
    <property type="entry name" value="Nse1_RING_C4HC3-type"/>
</dbReference>
<evidence type="ECO:0000259" key="15">
    <source>
        <dbReference type="Pfam" id="PF08746"/>
    </source>
</evidence>
<keyword evidence="9 13" id="KW-0862">Zinc</keyword>
<feature type="compositionally biased region" description="Polar residues" evidence="14">
    <location>
        <begin position="1"/>
        <end position="11"/>
    </location>
</feature>
<comment type="function">
    <text evidence="13">Acts in a DNA repair pathway for removal of UV-induced DNA damage that is distinct from classical nucleotide excision repair and in repair of ionizing radiation damage. Functions in homologous recombination repair of DNA double strand breaks and in recovery of stalled replication forks.</text>
</comment>
<evidence type="ECO:0000256" key="6">
    <source>
        <dbReference type="ARBA" id="ARBA00022763"/>
    </source>
</evidence>
<comment type="subcellular location">
    <subcellularLocation>
        <location evidence="2 13">Nucleus</location>
    </subcellularLocation>
</comment>
<keyword evidence="8 13" id="KW-0833">Ubl conjugation pathway</keyword>
<gene>
    <name evidence="16" type="primary">NSE1</name>
    <name evidence="16" type="ORF">FIM1_4861</name>
</gene>
<evidence type="ECO:0000256" key="10">
    <source>
        <dbReference type="ARBA" id="ARBA00023172"/>
    </source>
</evidence>
<evidence type="ECO:0000256" key="1">
    <source>
        <dbReference type="ARBA" id="ARBA00000900"/>
    </source>
</evidence>
<evidence type="ECO:0000256" key="11">
    <source>
        <dbReference type="ARBA" id="ARBA00023204"/>
    </source>
</evidence>
<feature type="domain" description="Non-structural maintenance of chromosomes element 1 RING C4HC3-type" evidence="15">
    <location>
        <begin position="289"/>
        <end position="332"/>
    </location>
</feature>
<keyword evidence="7 13" id="KW-0863">Zinc-finger</keyword>